<dbReference type="PANTHER" id="PTHR47331">
    <property type="entry name" value="PHD-TYPE DOMAIN-CONTAINING PROTEIN"/>
    <property type="match status" value="1"/>
</dbReference>
<accession>A0A1E1WEQ0</accession>
<gene>
    <name evidence="1" type="ORF">g.2374</name>
</gene>
<protein>
    <submittedName>
        <fullName evidence="1">Uncharacterized protein</fullName>
    </submittedName>
</protein>
<reference evidence="1" key="1">
    <citation type="submission" date="2015-09" db="EMBL/GenBank/DDBJ databases">
        <title>De novo assembly of Pectinophora gossypiella (Pink Bollworm) gut transcriptome.</title>
        <authorList>
            <person name="Tassone E.E."/>
        </authorList>
    </citation>
    <scope>NUCLEOTIDE SEQUENCE</scope>
</reference>
<dbReference type="OrthoDB" id="7423265at2759"/>
<dbReference type="AlphaFoldDB" id="A0A1E1WEQ0"/>
<name>A0A1E1WEQ0_PECGO</name>
<feature type="non-terminal residue" evidence="1">
    <location>
        <position position="1"/>
    </location>
</feature>
<dbReference type="PANTHER" id="PTHR47331:SF1">
    <property type="entry name" value="GAG-LIKE PROTEIN"/>
    <property type="match status" value="1"/>
</dbReference>
<organism evidence="1">
    <name type="scientific">Pectinophora gossypiella</name>
    <name type="common">Cotton pink bollworm</name>
    <name type="synonym">Depressaria gossypiella</name>
    <dbReference type="NCBI Taxonomy" id="13191"/>
    <lineage>
        <taxon>Eukaryota</taxon>
        <taxon>Metazoa</taxon>
        <taxon>Ecdysozoa</taxon>
        <taxon>Arthropoda</taxon>
        <taxon>Hexapoda</taxon>
        <taxon>Insecta</taxon>
        <taxon>Pterygota</taxon>
        <taxon>Neoptera</taxon>
        <taxon>Endopterygota</taxon>
        <taxon>Lepidoptera</taxon>
        <taxon>Glossata</taxon>
        <taxon>Ditrysia</taxon>
        <taxon>Gelechioidea</taxon>
        <taxon>Gelechiidae</taxon>
        <taxon>Apatetrinae</taxon>
        <taxon>Pectinophora</taxon>
    </lineage>
</organism>
<feature type="non-terminal residue" evidence="1">
    <location>
        <position position="165"/>
    </location>
</feature>
<proteinExistence type="predicted"/>
<dbReference type="EMBL" id="GDQN01005657">
    <property type="protein sequence ID" value="JAT85397.1"/>
    <property type="molecule type" value="Transcribed_RNA"/>
</dbReference>
<evidence type="ECO:0000313" key="1">
    <source>
        <dbReference type="EMBL" id="JAT85397.1"/>
    </source>
</evidence>
<sequence length="165" mass="19593">REGPAWLKTFIPEQAEKETYKTEEEIKKTYPMHSNATQHHNHENIISQLLTKHNSFQKVTRILAWILRAVTPKRDERPSYLTLQELRKAKQTIVKHTQMNEYRQELEQLRKHEKIHIKSKLINLNPHIDRDGILRVGGRLSHANIHFEMKQPKIIPPHSRLAELL</sequence>